<dbReference type="KEGG" id="lcu:PL11_001810"/>
<name>A0A1S6QGM0_9LACO</name>
<proteinExistence type="predicted"/>
<dbReference type="RefSeq" id="WP_035165935.1">
    <property type="nucleotide sequence ID" value="NZ_CP018906.1"/>
</dbReference>
<organism evidence="4 5">
    <name type="scientific">Lentilactobacillus curieae</name>
    <dbReference type="NCBI Taxonomy" id="1138822"/>
    <lineage>
        <taxon>Bacteria</taxon>
        <taxon>Bacillati</taxon>
        <taxon>Bacillota</taxon>
        <taxon>Bacilli</taxon>
        <taxon>Lactobacillales</taxon>
        <taxon>Lactobacillaceae</taxon>
        <taxon>Lentilactobacillus</taxon>
    </lineage>
</organism>
<accession>A0A1S6QGM0</accession>
<evidence type="ECO:0000313" key="5">
    <source>
        <dbReference type="Proteomes" id="UP000030361"/>
    </source>
</evidence>
<evidence type="ECO:0000313" key="4">
    <source>
        <dbReference type="EMBL" id="AQW20739.1"/>
    </source>
</evidence>
<keyword evidence="2" id="KW-0472">Membrane</keyword>
<keyword evidence="5" id="KW-1185">Reference proteome</keyword>
<evidence type="ECO:0000256" key="2">
    <source>
        <dbReference type="SAM" id="Phobius"/>
    </source>
</evidence>
<keyword evidence="2" id="KW-1133">Transmembrane helix</keyword>
<evidence type="ECO:0000259" key="3">
    <source>
        <dbReference type="Pfam" id="PF13240"/>
    </source>
</evidence>
<dbReference type="OrthoDB" id="2297197at2"/>
<dbReference type="eggNOG" id="COG4640">
    <property type="taxonomic scope" value="Bacteria"/>
</dbReference>
<dbReference type="Pfam" id="PF13240">
    <property type="entry name" value="Zn_Ribbon_1"/>
    <property type="match status" value="1"/>
</dbReference>
<feature type="domain" description="Zinc-ribbon" evidence="3">
    <location>
        <begin position="8"/>
        <end position="28"/>
    </location>
</feature>
<gene>
    <name evidence="4" type="ORF">PL11_001810</name>
</gene>
<protein>
    <submittedName>
        <fullName evidence="4">Zinc ribbon domain-containing protein</fullName>
    </submittedName>
</protein>
<dbReference type="Proteomes" id="UP000030361">
    <property type="component" value="Chromosome"/>
</dbReference>
<dbReference type="AlphaFoldDB" id="A0A1S6QGM0"/>
<dbReference type="InterPro" id="IPR026870">
    <property type="entry name" value="Zinc_ribbon_dom"/>
</dbReference>
<dbReference type="EMBL" id="CP018906">
    <property type="protein sequence ID" value="AQW20739.1"/>
    <property type="molecule type" value="Genomic_DNA"/>
</dbReference>
<sequence length="192" mass="21475">MSEEEKVCIKCGRKIPGYSRFCPYCGAAQPALKKDAASDNSRVSRRATNDSGNNNGMTPLKKLMIIALGLVFVLVVGKVTTFKDGPGHHKIEEEMHLNMFDGETAYGKHPKITVDKKKGTTIKISYKSTALKNIKTNPDWKRLVKKTVKKSNEFDGVYGNKMYSKIKIRTDKSKKPLFKVDQGKVLYNKADA</sequence>
<evidence type="ECO:0000256" key="1">
    <source>
        <dbReference type="SAM" id="MobiDB-lite"/>
    </source>
</evidence>
<reference evidence="4 5" key="1">
    <citation type="journal article" date="2015" name="Genome Announc.">
        <title>Genome Sequence of Lactobacillus curieae CCTCC M 2011381T, a Novel Producer of Gamma-aminobutyric Acid.</title>
        <authorList>
            <person name="Wang Y."/>
            <person name="Wang Y."/>
            <person name="Lang C."/>
            <person name="Wei D."/>
            <person name="Xu P."/>
            <person name="Xie J."/>
        </authorList>
    </citation>
    <scope>NUCLEOTIDE SEQUENCE [LARGE SCALE GENOMIC DNA]</scope>
    <source>
        <strain evidence="4 5">CCTCC M 2011381</strain>
    </source>
</reference>
<keyword evidence="2" id="KW-0812">Transmembrane</keyword>
<feature type="transmembrane region" description="Helical" evidence="2">
    <location>
        <begin position="63"/>
        <end position="81"/>
    </location>
</feature>
<feature type="region of interest" description="Disordered" evidence="1">
    <location>
        <begin position="35"/>
        <end position="55"/>
    </location>
</feature>